<keyword evidence="4" id="KW-0378">Hydrolase</keyword>
<feature type="compositionally biased region" description="Basic and acidic residues" evidence="12">
    <location>
        <begin position="58"/>
        <end position="67"/>
    </location>
</feature>
<accession>A0A511KNX3</accession>
<dbReference type="GO" id="GO:0006508">
    <property type="term" value="P:proteolysis"/>
    <property type="evidence" value="ECO:0007669"/>
    <property type="project" value="UniProtKB-KW"/>
</dbReference>
<dbReference type="GO" id="GO:0003964">
    <property type="term" value="F:RNA-directed DNA polymerase activity"/>
    <property type="evidence" value="ECO:0007669"/>
    <property type="project" value="UniProtKB-KW"/>
</dbReference>
<feature type="compositionally biased region" description="Basic residues" evidence="12">
    <location>
        <begin position="1274"/>
        <end position="1291"/>
    </location>
</feature>
<evidence type="ECO:0000256" key="6">
    <source>
        <dbReference type="ARBA" id="ARBA00022884"/>
    </source>
</evidence>
<keyword evidence="8" id="KW-0695">RNA-directed DNA polymerase</keyword>
<dbReference type="GO" id="GO:0046872">
    <property type="term" value="F:metal ion binding"/>
    <property type="evidence" value="ECO:0007669"/>
    <property type="project" value="UniProtKB-KW"/>
</dbReference>
<feature type="compositionally biased region" description="Low complexity" evidence="12">
    <location>
        <begin position="282"/>
        <end position="308"/>
    </location>
</feature>
<dbReference type="InterPro" id="IPR041588">
    <property type="entry name" value="Integrase_H2C2"/>
</dbReference>
<dbReference type="PANTHER" id="PTHR37984:SF5">
    <property type="entry name" value="PROTEIN NYNRIN-LIKE"/>
    <property type="match status" value="1"/>
</dbReference>
<evidence type="ECO:0000256" key="3">
    <source>
        <dbReference type="ARBA" id="ARBA00022750"/>
    </source>
</evidence>
<feature type="compositionally biased region" description="Basic residues" evidence="12">
    <location>
        <begin position="703"/>
        <end position="719"/>
    </location>
</feature>
<evidence type="ECO:0000256" key="5">
    <source>
        <dbReference type="ARBA" id="ARBA00022842"/>
    </source>
</evidence>
<dbReference type="PROSITE" id="PS50994">
    <property type="entry name" value="INTEGRASE"/>
    <property type="match status" value="1"/>
</dbReference>
<feature type="compositionally biased region" description="Basic and acidic residues" evidence="12">
    <location>
        <begin position="165"/>
        <end position="194"/>
    </location>
</feature>
<evidence type="ECO:0000313" key="14">
    <source>
        <dbReference type="EMBL" id="GEM11556.1"/>
    </source>
</evidence>
<name>A0A511KNX3_RHOTO</name>
<dbReference type="InterPro" id="IPR001584">
    <property type="entry name" value="Integrase_cat-core"/>
</dbReference>
<evidence type="ECO:0000256" key="9">
    <source>
        <dbReference type="ARBA" id="ARBA00022932"/>
    </source>
</evidence>
<evidence type="ECO:0000256" key="10">
    <source>
        <dbReference type="ARBA" id="ARBA00023125"/>
    </source>
</evidence>
<feature type="region of interest" description="Disordered" evidence="12">
    <location>
        <begin position="39"/>
        <end position="75"/>
    </location>
</feature>
<feature type="compositionally biased region" description="Basic and acidic residues" evidence="12">
    <location>
        <begin position="1263"/>
        <end position="1273"/>
    </location>
</feature>
<feature type="domain" description="Integrase catalytic" evidence="13">
    <location>
        <begin position="870"/>
        <end position="1040"/>
    </location>
</feature>
<keyword evidence="1" id="KW-0645">Protease</keyword>
<evidence type="ECO:0000256" key="2">
    <source>
        <dbReference type="ARBA" id="ARBA00022723"/>
    </source>
</evidence>
<protein>
    <recommendedName>
        <fullName evidence="13">Integrase catalytic domain-containing protein</fullName>
    </recommendedName>
</protein>
<gene>
    <name evidence="14" type="ORF">Rt10032_c15g5573</name>
</gene>
<dbReference type="InterPro" id="IPR012337">
    <property type="entry name" value="RNaseH-like_sf"/>
</dbReference>
<dbReference type="GO" id="GO:0003723">
    <property type="term" value="F:RNA binding"/>
    <property type="evidence" value="ECO:0007669"/>
    <property type="project" value="UniProtKB-KW"/>
</dbReference>
<feature type="compositionally biased region" description="Basic residues" evidence="12">
    <location>
        <begin position="225"/>
        <end position="234"/>
    </location>
</feature>
<dbReference type="InterPro" id="IPR056924">
    <property type="entry name" value="SH3_Tf2-1"/>
</dbReference>
<evidence type="ECO:0000256" key="12">
    <source>
        <dbReference type="SAM" id="MobiDB-lite"/>
    </source>
</evidence>
<evidence type="ECO:0000256" key="11">
    <source>
        <dbReference type="ARBA" id="ARBA00023172"/>
    </source>
</evidence>
<feature type="region of interest" description="Disordered" evidence="12">
    <location>
        <begin position="1401"/>
        <end position="1447"/>
    </location>
</feature>
<keyword evidence="9" id="KW-0808">Transferase</keyword>
<keyword evidence="7" id="KW-0229">DNA integration</keyword>
<keyword evidence="2" id="KW-0479">Metal-binding</keyword>
<feature type="compositionally biased region" description="Gly residues" evidence="12">
    <location>
        <begin position="271"/>
        <end position="281"/>
    </location>
</feature>
<dbReference type="GO" id="GO:0003887">
    <property type="term" value="F:DNA-directed DNA polymerase activity"/>
    <property type="evidence" value="ECO:0007669"/>
    <property type="project" value="UniProtKB-KW"/>
</dbReference>
<keyword evidence="3" id="KW-0064">Aspartyl protease</keyword>
<feature type="compositionally biased region" description="Polar residues" evidence="12">
    <location>
        <begin position="309"/>
        <end position="321"/>
    </location>
</feature>
<dbReference type="SUPFAM" id="SSF53098">
    <property type="entry name" value="Ribonuclease H-like"/>
    <property type="match status" value="1"/>
</dbReference>
<evidence type="ECO:0000313" key="15">
    <source>
        <dbReference type="Proteomes" id="UP000321518"/>
    </source>
</evidence>
<evidence type="ECO:0000256" key="8">
    <source>
        <dbReference type="ARBA" id="ARBA00022918"/>
    </source>
</evidence>
<keyword evidence="11" id="KW-0233">DNA recombination</keyword>
<dbReference type="Proteomes" id="UP000321518">
    <property type="component" value="Unassembled WGS sequence"/>
</dbReference>
<evidence type="ECO:0000259" key="13">
    <source>
        <dbReference type="PROSITE" id="PS50994"/>
    </source>
</evidence>
<dbReference type="GO" id="GO:0006310">
    <property type="term" value="P:DNA recombination"/>
    <property type="evidence" value="ECO:0007669"/>
    <property type="project" value="UniProtKB-KW"/>
</dbReference>
<feature type="region of interest" description="Disordered" evidence="12">
    <location>
        <begin position="1262"/>
        <end position="1314"/>
    </location>
</feature>
<feature type="region of interest" description="Disordered" evidence="12">
    <location>
        <begin position="103"/>
        <end position="327"/>
    </location>
</feature>
<keyword evidence="6" id="KW-0694">RNA-binding</keyword>
<evidence type="ECO:0000256" key="7">
    <source>
        <dbReference type="ARBA" id="ARBA00022908"/>
    </source>
</evidence>
<keyword evidence="9" id="KW-0239">DNA-directed DNA polymerase</keyword>
<comment type="caution">
    <text evidence="14">The sequence shown here is derived from an EMBL/GenBank/DDBJ whole genome shotgun (WGS) entry which is preliminary data.</text>
</comment>
<evidence type="ECO:0000256" key="1">
    <source>
        <dbReference type="ARBA" id="ARBA00022670"/>
    </source>
</evidence>
<dbReference type="EMBL" id="BJWK01000015">
    <property type="protein sequence ID" value="GEM11556.1"/>
    <property type="molecule type" value="Genomic_DNA"/>
</dbReference>
<feature type="compositionally biased region" description="Low complexity" evidence="12">
    <location>
        <begin position="1302"/>
        <end position="1314"/>
    </location>
</feature>
<feature type="compositionally biased region" description="Basic and acidic residues" evidence="12">
    <location>
        <begin position="1401"/>
        <end position="1418"/>
    </location>
</feature>
<dbReference type="OrthoDB" id="2273864at2759"/>
<dbReference type="Pfam" id="PF24626">
    <property type="entry name" value="SH3_Tf2-1"/>
    <property type="match status" value="1"/>
</dbReference>
<dbReference type="GO" id="GO:0005634">
    <property type="term" value="C:nucleus"/>
    <property type="evidence" value="ECO:0007669"/>
    <property type="project" value="UniProtKB-ARBA"/>
</dbReference>
<keyword evidence="10" id="KW-0238">DNA-binding</keyword>
<dbReference type="Pfam" id="PF17921">
    <property type="entry name" value="Integrase_H2C2"/>
    <property type="match status" value="1"/>
</dbReference>
<dbReference type="Gene3D" id="3.30.420.10">
    <property type="entry name" value="Ribonuclease H-like superfamily/Ribonuclease H"/>
    <property type="match status" value="1"/>
</dbReference>
<dbReference type="GO" id="GO:0015074">
    <property type="term" value="P:DNA integration"/>
    <property type="evidence" value="ECO:0007669"/>
    <property type="project" value="UniProtKB-KW"/>
</dbReference>
<dbReference type="InterPro" id="IPR036397">
    <property type="entry name" value="RNaseH_sf"/>
</dbReference>
<feature type="compositionally biased region" description="Basic residues" evidence="12">
    <location>
        <begin position="248"/>
        <end position="258"/>
    </location>
</feature>
<reference evidence="14 15" key="1">
    <citation type="submission" date="2019-07" db="EMBL/GenBank/DDBJ databases">
        <title>Rhodotorula toruloides NBRC10032 genome sequencing.</title>
        <authorList>
            <person name="Shida Y."/>
            <person name="Takaku H."/>
            <person name="Ogasawara W."/>
            <person name="Mori K."/>
        </authorList>
    </citation>
    <scope>NUCLEOTIDE SEQUENCE [LARGE SCALE GENOMIC DNA]</scope>
    <source>
        <strain evidence="14 15">NBRC10032</strain>
    </source>
</reference>
<dbReference type="InterPro" id="IPR050951">
    <property type="entry name" value="Retrovirus_Pol_polyprotein"/>
</dbReference>
<organism evidence="14 15">
    <name type="scientific">Rhodotorula toruloides</name>
    <name type="common">Yeast</name>
    <name type="synonym">Rhodosporidium toruloides</name>
    <dbReference type="NCBI Taxonomy" id="5286"/>
    <lineage>
        <taxon>Eukaryota</taxon>
        <taxon>Fungi</taxon>
        <taxon>Dikarya</taxon>
        <taxon>Basidiomycota</taxon>
        <taxon>Pucciniomycotina</taxon>
        <taxon>Microbotryomycetes</taxon>
        <taxon>Sporidiobolales</taxon>
        <taxon>Sporidiobolaceae</taxon>
        <taxon>Rhodotorula</taxon>
    </lineage>
</organism>
<keyword evidence="5" id="KW-0460">Magnesium</keyword>
<dbReference type="GO" id="GO:0003677">
    <property type="term" value="F:DNA binding"/>
    <property type="evidence" value="ECO:0007669"/>
    <property type="project" value="UniProtKB-KW"/>
</dbReference>
<evidence type="ECO:0000256" key="4">
    <source>
        <dbReference type="ARBA" id="ARBA00022801"/>
    </source>
</evidence>
<dbReference type="Gene3D" id="1.10.340.70">
    <property type="match status" value="1"/>
</dbReference>
<sequence length="1447" mass="163581">MSGPVLPVRTESGDDERSEKIALTLAKKVLEGVKTLREERSEAAADLPQSTEATADSLKAESGKPEEMPPTAQEVASEFRTVLAKAGYDPKVIAALLMEQVGAALSESSAEQTARPEASAAEKSVRETAKTAEQTLEPEDEVFASTVEDSGEESPLDYKGTTTAARKDEKQVDKPQTERGRSEKPVRAKVERVVKTPKTPKHRERSRSVSPVMGTVPRLRADRQQRKKEKKQAKKAAQPESEAEKGKLPAKHSIKRRADRSYADTVRDSAAGGGGGDGGGPPSSSGDSSDGSDSDGSMSDGLSGSTDDASSVSDIPSSAATWSEDDDAPYDGFRVVHKKKSRKYPKPGSILKVPDLRNFRVPFKSEITEKYTGRDRRPQALERWFLSIRTQLRAAMIHENSQYATTILLSALTENALAWAGREISKDLNDNLLVTPVDLREVAIVQRLETRRLEKVENAGGKLPSTEASIVTSGHDTARSRWGAYKQELVGPVNAAEVWKDVLLNQHVVFVTDNDAVSKLGSQNEREEWQAKVAEKLSILDHEVQWIEGQYNVAADALSRQYEDGDPKEPEVMRVFNLLDEEDPDGKTREFRPMDRPQRARRAPAFHNDYVATPRRKQRPADAIFAEREARYEEDLPDLLDGENRLPANAHLDNPNLQREAGQPRTPSNVRTEQRAKATHPLSPFLQEERQFPESTDEVEPAKRRRHRAGRKADKHRAKSKAEKTQQMRAEMAWEQAEDKLDEEWWPRFVAALAEAQSRDPTFGKVLSDVDAHSEYFLSPDKLLWQKDEEWGERLCLPDGTFDGRAFREVYLEHFHTILGHAGERILLHTLRQHVFWPFMARDTKRYCFTCIPCQACKTEKAPPRGKLHSIKGPTRAYEQISIDFTGPHPVSYDVDGVARNYILTIVDGATGECKLIPCHQTGLTSEKCAQLLLEKVYPSWGCPRRILSDKDVRWVSSFWRSFHKSLGTTLSMSTAYHPQSNGKIERLHAVINPMLRQLVSETQEDWASSLPHVEYAINSARNASGYRPFEPTRVFQPRVSFSRSEPAENNDAEALLEKAKERNEVARDILCRSRIEQTYFANLKRRPDHVPDRTMANGSSKEEAQAYWVRTHNWRTVNNRSRALVPPFDGPFRCVRYNAANSTYELALPPRYTSRGISPIFHASQLKPYVPSDDGLFPERRFDSVPWFPLDTVDMTHPLDASNVDRYVDHYWVEEDGTKVCFLHYKARDRSYHEVAAGAQGHTNESQKLQDYVISATKGRHTTWEKLPERTHAQHAQRKKDANKRHNKPPKKLDQPKQSLPAAPAPVHAANPFAVSDSKLARIEGWQEGYSEGRNAARRELNVPATIANTYRAASEAFKQGSPQDEFRAHFDDCTVIFIRPHQEASWERGQADFRRYDEMRRRERDDQRRRREERNEYSSPTAKGKRGRASSTDRAVSPALEEMEE</sequence>
<dbReference type="PANTHER" id="PTHR37984">
    <property type="entry name" value="PROTEIN CBG26694"/>
    <property type="match status" value="1"/>
</dbReference>
<feature type="region of interest" description="Disordered" evidence="12">
    <location>
        <begin position="641"/>
        <end position="726"/>
    </location>
</feature>
<dbReference type="GO" id="GO:0004190">
    <property type="term" value="F:aspartic-type endopeptidase activity"/>
    <property type="evidence" value="ECO:0007669"/>
    <property type="project" value="UniProtKB-KW"/>
</dbReference>
<keyword evidence="9" id="KW-0548">Nucleotidyltransferase</keyword>
<proteinExistence type="predicted"/>